<gene>
    <name evidence="6" type="ORF">FB470_006922</name>
</gene>
<evidence type="ECO:0000259" key="4">
    <source>
        <dbReference type="Pfam" id="PF25917"/>
    </source>
</evidence>
<evidence type="ECO:0000256" key="2">
    <source>
        <dbReference type="ARBA" id="ARBA00023054"/>
    </source>
</evidence>
<keyword evidence="2" id="KW-0175">Coiled coil</keyword>
<dbReference type="EMBL" id="JAUSUT010000001">
    <property type="protein sequence ID" value="MDQ0382928.1"/>
    <property type="molecule type" value="Genomic_DNA"/>
</dbReference>
<evidence type="ECO:0000313" key="7">
    <source>
        <dbReference type="Proteomes" id="UP001229651"/>
    </source>
</evidence>
<comment type="caution">
    <text evidence="6">The sequence shown here is derived from an EMBL/GenBank/DDBJ whole genome shotgun (WGS) entry which is preliminary data.</text>
</comment>
<proteinExistence type="predicted"/>
<sequence length="528" mass="52031">MAKRTGRMLVIAGVVVVVAGGVVVWTQSASSSPAYRTAVAGPAVATSTLDTTGTVAAISEATLSFPVNGQVSTISVQVGQQVGAGQTLAQLDSTPLAGQLASAQSTLATAQAKLAADESGQTSAAGPGHMTTAAYLTSSPQPPDLAAQQQAVVTAQKEVDADLNQVKSDLAKQQQDCQPVLNPASTPPPSQEQVSACTADIGKTQTDQQKTASDERTLADAENTLSQTLANDKAPSPRTTPPSQSSAPAPRATPLSSSSPPTRGSSSGGQASGRSSAGGQGSSAGGAKSTTPVSAEQLAADQASIDAANAQVAVAQQNLAAATLVSPIAGTVGEIDFTTGRQATSQQHIVVFGPGSNEVTTAVSDAQAGQVKPGQRVTVTPDGSGTPLSGQVTSVGMLSSMTSSSGTPSYPVTVSLPDGGPQLYQGATASVSIITGTADAAVTVPTSAVHLLGSVATVTTVANGQTRVRRVTVGVIGPSVTEITSGLTAGEQVLLADLSQPLPTSNTNGVRGLVGGGGGAARRTRAGG</sequence>
<feature type="region of interest" description="Disordered" evidence="3">
    <location>
        <begin position="227"/>
        <end position="295"/>
    </location>
</feature>
<name>A0ABU0F6B4_9PSEU</name>
<dbReference type="Pfam" id="PF25990">
    <property type="entry name" value="Beta-barrel_YknX"/>
    <property type="match status" value="1"/>
</dbReference>
<feature type="compositionally biased region" description="Low complexity" evidence="3">
    <location>
        <begin position="234"/>
        <end position="265"/>
    </location>
</feature>
<feature type="region of interest" description="Disordered" evidence="3">
    <location>
        <begin position="366"/>
        <end position="389"/>
    </location>
</feature>
<dbReference type="InterPro" id="IPR058636">
    <property type="entry name" value="Beta-barrel_YknX"/>
</dbReference>
<feature type="compositionally biased region" description="Gly residues" evidence="3">
    <location>
        <begin position="512"/>
        <end position="521"/>
    </location>
</feature>
<dbReference type="Gene3D" id="2.40.420.20">
    <property type="match status" value="1"/>
</dbReference>
<evidence type="ECO:0000259" key="5">
    <source>
        <dbReference type="Pfam" id="PF25990"/>
    </source>
</evidence>
<dbReference type="InterPro" id="IPR050465">
    <property type="entry name" value="UPF0194_transport"/>
</dbReference>
<feature type="domain" description="YknX-like beta-barrel" evidence="5">
    <location>
        <begin position="358"/>
        <end position="433"/>
    </location>
</feature>
<organism evidence="6 7">
    <name type="scientific">Amycolatopsis thermophila</name>
    <dbReference type="NCBI Taxonomy" id="206084"/>
    <lineage>
        <taxon>Bacteria</taxon>
        <taxon>Bacillati</taxon>
        <taxon>Actinomycetota</taxon>
        <taxon>Actinomycetes</taxon>
        <taxon>Pseudonocardiales</taxon>
        <taxon>Pseudonocardiaceae</taxon>
        <taxon>Amycolatopsis</taxon>
    </lineage>
</organism>
<feature type="domain" description="Multidrug resistance protein MdtA-like barrel-sandwich hybrid" evidence="4">
    <location>
        <begin position="65"/>
        <end position="348"/>
    </location>
</feature>
<feature type="region of interest" description="Disordered" evidence="3">
    <location>
        <begin position="170"/>
        <end position="196"/>
    </location>
</feature>
<keyword evidence="7" id="KW-1185">Reference proteome</keyword>
<dbReference type="InterPro" id="IPR058625">
    <property type="entry name" value="MdtA-like_BSH"/>
</dbReference>
<feature type="compositionally biased region" description="Polar residues" evidence="3">
    <location>
        <begin position="377"/>
        <end position="389"/>
    </location>
</feature>
<dbReference type="Proteomes" id="UP001229651">
    <property type="component" value="Unassembled WGS sequence"/>
</dbReference>
<dbReference type="Gene3D" id="2.40.30.170">
    <property type="match status" value="1"/>
</dbReference>
<dbReference type="Pfam" id="PF25917">
    <property type="entry name" value="BSH_RND"/>
    <property type="match status" value="1"/>
</dbReference>
<feature type="region of interest" description="Disordered" evidence="3">
    <location>
        <begin position="118"/>
        <end position="144"/>
    </location>
</feature>
<dbReference type="RefSeq" id="WP_306998518.1">
    <property type="nucleotide sequence ID" value="NZ_JAUSUT010000001.1"/>
</dbReference>
<dbReference type="PANTHER" id="PTHR32347">
    <property type="entry name" value="EFFLUX SYSTEM COMPONENT YKNX-RELATED"/>
    <property type="match status" value="1"/>
</dbReference>
<evidence type="ECO:0000313" key="6">
    <source>
        <dbReference type="EMBL" id="MDQ0382928.1"/>
    </source>
</evidence>
<dbReference type="SUPFAM" id="SSF111369">
    <property type="entry name" value="HlyD-like secretion proteins"/>
    <property type="match status" value="2"/>
</dbReference>
<feature type="region of interest" description="Disordered" evidence="3">
    <location>
        <begin position="506"/>
        <end position="528"/>
    </location>
</feature>
<protein>
    <submittedName>
        <fullName evidence="6">HlyD family secretion protein</fullName>
    </submittedName>
</protein>
<dbReference type="Gene3D" id="2.40.50.100">
    <property type="match status" value="1"/>
</dbReference>
<dbReference type="PANTHER" id="PTHR32347:SF23">
    <property type="entry name" value="BLL5650 PROTEIN"/>
    <property type="match status" value="1"/>
</dbReference>
<comment type="subcellular location">
    <subcellularLocation>
        <location evidence="1">Cell envelope</location>
    </subcellularLocation>
</comment>
<evidence type="ECO:0000256" key="3">
    <source>
        <dbReference type="SAM" id="MobiDB-lite"/>
    </source>
</evidence>
<feature type="compositionally biased region" description="Gly residues" evidence="3">
    <location>
        <begin position="266"/>
        <end position="284"/>
    </location>
</feature>
<evidence type="ECO:0000256" key="1">
    <source>
        <dbReference type="ARBA" id="ARBA00004196"/>
    </source>
</evidence>
<reference evidence="6 7" key="1">
    <citation type="submission" date="2023-07" db="EMBL/GenBank/DDBJ databases">
        <title>Sequencing the genomes of 1000 actinobacteria strains.</title>
        <authorList>
            <person name="Klenk H.-P."/>
        </authorList>
    </citation>
    <scope>NUCLEOTIDE SEQUENCE [LARGE SCALE GENOMIC DNA]</scope>
    <source>
        <strain evidence="6 7">DSM 45805</strain>
    </source>
</reference>
<accession>A0ABU0F6B4</accession>